<evidence type="ECO:0000313" key="3">
    <source>
        <dbReference type="Proteomes" id="UP000472274"/>
    </source>
</evidence>
<evidence type="ECO:0000313" key="2">
    <source>
        <dbReference type="Ensembl" id="ENSTMTP00000001986.1"/>
    </source>
</evidence>
<feature type="domain" description="CARD" evidence="1">
    <location>
        <begin position="14"/>
        <end position="70"/>
    </location>
</feature>
<dbReference type="SUPFAM" id="SSF47986">
    <property type="entry name" value="DEATH domain"/>
    <property type="match status" value="1"/>
</dbReference>
<organism evidence="2 3">
    <name type="scientific">Terrapene triunguis</name>
    <name type="common">Three-toed box turtle</name>
    <dbReference type="NCBI Taxonomy" id="2587831"/>
    <lineage>
        <taxon>Eukaryota</taxon>
        <taxon>Metazoa</taxon>
        <taxon>Chordata</taxon>
        <taxon>Craniata</taxon>
        <taxon>Vertebrata</taxon>
        <taxon>Euteleostomi</taxon>
        <taxon>Archelosauria</taxon>
        <taxon>Testudinata</taxon>
        <taxon>Testudines</taxon>
        <taxon>Cryptodira</taxon>
        <taxon>Durocryptodira</taxon>
        <taxon>Testudinoidea</taxon>
        <taxon>Emydidae</taxon>
        <taxon>Terrapene</taxon>
    </lineage>
</organism>
<dbReference type="InterPro" id="IPR011029">
    <property type="entry name" value="DEATH-like_dom_sf"/>
</dbReference>
<evidence type="ECO:0000259" key="1">
    <source>
        <dbReference type="PROSITE" id="PS50209"/>
    </source>
</evidence>
<protein>
    <recommendedName>
        <fullName evidence="1">CARD domain-containing protein</fullName>
    </recommendedName>
</protein>
<sequence>MIDYQDQTWESPPLNCMTEGRLNHILDVLRSQRVLSKMDYEMITSFPTLTSRARALLDTCLCLGEGAAQIPRNIIITRCIDISDAKLHCFVSLHCNCSFHFQDVQLILWFDVLES</sequence>
<dbReference type="AlphaFoldDB" id="A0A674HY76"/>
<reference evidence="2" key="2">
    <citation type="submission" date="2025-09" db="UniProtKB">
        <authorList>
            <consortium name="Ensembl"/>
        </authorList>
    </citation>
    <scope>IDENTIFICATION</scope>
</reference>
<dbReference type="Proteomes" id="UP000472274">
    <property type="component" value="Unplaced"/>
</dbReference>
<keyword evidence="3" id="KW-1185">Reference proteome</keyword>
<dbReference type="Gene3D" id="1.10.533.10">
    <property type="entry name" value="Death Domain, Fas"/>
    <property type="match status" value="1"/>
</dbReference>
<dbReference type="Ensembl" id="ENSTMTT00000002053.1">
    <property type="protein sequence ID" value="ENSTMTP00000001986.1"/>
    <property type="gene ID" value="ENSTMTG00000001567.1"/>
</dbReference>
<dbReference type="GO" id="GO:0042981">
    <property type="term" value="P:regulation of apoptotic process"/>
    <property type="evidence" value="ECO:0007669"/>
    <property type="project" value="InterPro"/>
</dbReference>
<dbReference type="InterPro" id="IPR001315">
    <property type="entry name" value="CARD"/>
</dbReference>
<reference evidence="2" key="1">
    <citation type="submission" date="2025-08" db="UniProtKB">
        <authorList>
            <consortium name="Ensembl"/>
        </authorList>
    </citation>
    <scope>IDENTIFICATION</scope>
</reference>
<name>A0A674HY76_9SAUR</name>
<dbReference type="GeneTree" id="ENSGT00970000197355"/>
<dbReference type="InParanoid" id="A0A674HY76"/>
<proteinExistence type="predicted"/>
<accession>A0A674HY76</accession>
<dbReference type="PROSITE" id="PS50209">
    <property type="entry name" value="CARD"/>
    <property type="match status" value="1"/>
</dbReference>
<dbReference type="Pfam" id="PF00619">
    <property type="entry name" value="CARD"/>
    <property type="match status" value="1"/>
</dbReference>